<feature type="binding site" description="covalent" evidence="6">
    <location>
        <position position="51"/>
    </location>
    <ligand>
        <name>heme c</name>
        <dbReference type="ChEBI" id="CHEBI:61717"/>
    </ligand>
</feature>
<evidence type="ECO:0000313" key="9">
    <source>
        <dbReference type="EMBL" id="QNP50577.1"/>
    </source>
</evidence>
<dbReference type="InterPro" id="IPR002324">
    <property type="entry name" value="Cyt_c_ID"/>
</dbReference>
<keyword evidence="3 6" id="KW-0479">Metal-binding</keyword>
<dbReference type="KEGG" id="daer:H9K75_16675"/>
<evidence type="ECO:0000256" key="4">
    <source>
        <dbReference type="ARBA" id="ARBA00022982"/>
    </source>
</evidence>
<dbReference type="SUPFAM" id="SSF46626">
    <property type="entry name" value="Cytochrome c"/>
    <property type="match status" value="1"/>
</dbReference>
<comment type="PTM">
    <text evidence="6">Binds 1 heme c group covalently per subunit.</text>
</comment>
<evidence type="ECO:0000256" key="5">
    <source>
        <dbReference type="ARBA" id="ARBA00023004"/>
    </source>
</evidence>
<proteinExistence type="predicted"/>
<dbReference type="GO" id="GO:0009055">
    <property type="term" value="F:electron transfer activity"/>
    <property type="evidence" value="ECO:0007669"/>
    <property type="project" value="InterPro"/>
</dbReference>
<dbReference type="EMBL" id="CP060783">
    <property type="protein sequence ID" value="QNP50577.1"/>
    <property type="molecule type" value="Genomic_DNA"/>
</dbReference>
<dbReference type="Gene3D" id="1.10.760.10">
    <property type="entry name" value="Cytochrome c-like domain"/>
    <property type="match status" value="1"/>
</dbReference>
<dbReference type="PROSITE" id="PS51007">
    <property type="entry name" value="CYTC"/>
    <property type="match status" value="1"/>
</dbReference>
<keyword evidence="2 6" id="KW-0349">Heme</keyword>
<feature type="domain" description="Cytochrome c" evidence="8">
    <location>
        <begin position="33"/>
        <end position="118"/>
    </location>
</feature>
<sequence length="141" mass="15113">MVMVAFGVANVGWLIMRPDPVSERQDAAMQARPELLAGKALVQGSDCMRCHGFERSYVGPTFADIGKRYAARADGAEYIARKIREGGAGEWGRNIMPRHPQITQQQALQMAQWMIALTPGAASASTASDPPASAPAAVTTR</sequence>
<feature type="binding site" description="covalent" evidence="6">
    <location>
        <position position="96"/>
    </location>
    <ligand>
        <name>heme c</name>
        <dbReference type="ChEBI" id="CHEBI:61717"/>
    </ligand>
</feature>
<evidence type="ECO:0000256" key="2">
    <source>
        <dbReference type="ARBA" id="ARBA00022617"/>
    </source>
</evidence>
<dbReference type="PRINTS" id="PR00606">
    <property type="entry name" value="CYTCHROMECID"/>
</dbReference>
<dbReference type="InterPro" id="IPR036909">
    <property type="entry name" value="Cyt_c-like_dom_sf"/>
</dbReference>
<name>A0A7H0GQL1_9BURK</name>
<reference evidence="9 10" key="1">
    <citation type="submission" date="2020-08" db="EMBL/GenBank/DDBJ databases">
        <title>Genome sequence of Diaphorobacter aerolatus KACC 16536T.</title>
        <authorList>
            <person name="Hyun D.-W."/>
            <person name="Bae J.-W."/>
        </authorList>
    </citation>
    <scope>NUCLEOTIDE SEQUENCE [LARGE SCALE GENOMIC DNA]</scope>
    <source>
        <strain evidence="9 10">KACC 16536</strain>
    </source>
</reference>
<keyword evidence="1" id="KW-0813">Transport</keyword>
<organism evidence="9 10">
    <name type="scientific">Diaphorobacter aerolatus</name>
    <dbReference type="NCBI Taxonomy" id="1288495"/>
    <lineage>
        <taxon>Bacteria</taxon>
        <taxon>Pseudomonadati</taxon>
        <taxon>Pseudomonadota</taxon>
        <taxon>Betaproteobacteria</taxon>
        <taxon>Burkholderiales</taxon>
        <taxon>Comamonadaceae</taxon>
        <taxon>Diaphorobacter</taxon>
    </lineage>
</organism>
<dbReference type="InterPro" id="IPR009056">
    <property type="entry name" value="Cyt_c-like_dom"/>
</dbReference>
<evidence type="ECO:0000313" key="10">
    <source>
        <dbReference type="Proteomes" id="UP000516028"/>
    </source>
</evidence>
<feature type="region of interest" description="Disordered" evidence="7">
    <location>
        <begin position="122"/>
        <end position="141"/>
    </location>
</feature>
<feature type="binding site" description="covalent" evidence="6">
    <location>
        <position position="47"/>
    </location>
    <ligand>
        <name>heme c</name>
        <dbReference type="ChEBI" id="CHEBI:61717"/>
    </ligand>
</feature>
<evidence type="ECO:0000256" key="1">
    <source>
        <dbReference type="ARBA" id="ARBA00022448"/>
    </source>
</evidence>
<dbReference type="AlphaFoldDB" id="A0A7H0GQL1"/>
<evidence type="ECO:0000256" key="6">
    <source>
        <dbReference type="PIRSR" id="PIRSR602324-1"/>
    </source>
</evidence>
<protein>
    <submittedName>
        <fullName evidence="9">C-type cytochrome</fullName>
    </submittedName>
</protein>
<dbReference type="GO" id="GO:0020037">
    <property type="term" value="F:heme binding"/>
    <property type="evidence" value="ECO:0007669"/>
    <property type="project" value="InterPro"/>
</dbReference>
<gene>
    <name evidence="9" type="ORF">H9K75_16675</name>
</gene>
<dbReference type="Pfam" id="PF00034">
    <property type="entry name" value="Cytochrom_C"/>
    <property type="match status" value="1"/>
</dbReference>
<keyword evidence="4" id="KW-0249">Electron transport</keyword>
<keyword evidence="5 6" id="KW-0408">Iron</keyword>
<evidence type="ECO:0000256" key="3">
    <source>
        <dbReference type="ARBA" id="ARBA00022723"/>
    </source>
</evidence>
<keyword evidence="10" id="KW-1185">Reference proteome</keyword>
<accession>A0A7H0GQL1</accession>
<evidence type="ECO:0000259" key="8">
    <source>
        <dbReference type="PROSITE" id="PS51007"/>
    </source>
</evidence>
<dbReference type="Proteomes" id="UP000516028">
    <property type="component" value="Chromosome"/>
</dbReference>
<evidence type="ECO:0000256" key="7">
    <source>
        <dbReference type="SAM" id="MobiDB-lite"/>
    </source>
</evidence>
<dbReference type="GO" id="GO:0005506">
    <property type="term" value="F:iron ion binding"/>
    <property type="evidence" value="ECO:0007669"/>
    <property type="project" value="InterPro"/>
</dbReference>